<name>B6AI88_CRYMR</name>
<feature type="chain" id="PRO_5002840168" description="Transmembrane protein" evidence="2">
    <location>
        <begin position="24"/>
        <end position="168"/>
    </location>
</feature>
<evidence type="ECO:0000313" key="3">
    <source>
        <dbReference type="EMBL" id="EEA07929.1"/>
    </source>
</evidence>
<dbReference type="Proteomes" id="UP000001460">
    <property type="component" value="Unassembled WGS sequence"/>
</dbReference>
<dbReference type="AlphaFoldDB" id="B6AI88"/>
<keyword evidence="2" id="KW-0732">Signal</keyword>
<dbReference type="GeneID" id="6997248"/>
<sequence>MLLKFISRYSLFLVSVIVTGALCEQTPGKYDIMQRIKDDIYRNRYQVTNTRYLVWLLIIIPVAICIPCLIWVWCNDQCIQFIYYRNRKRLAKEQRIINEIIDNSLSNIEDQNQVYNMNLALPAPLVATPNNNINIQMTPFNYIPQPYNQNYINKQCNGCQQCCNDRST</sequence>
<feature type="signal peptide" evidence="2">
    <location>
        <begin position="1"/>
        <end position="23"/>
    </location>
</feature>
<evidence type="ECO:0000256" key="1">
    <source>
        <dbReference type="SAM" id="Phobius"/>
    </source>
</evidence>
<keyword evidence="1" id="KW-0472">Membrane</keyword>
<organism evidence="3 4">
    <name type="scientific">Cryptosporidium muris (strain RN66)</name>
    <dbReference type="NCBI Taxonomy" id="441375"/>
    <lineage>
        <taxon>Eukaryota</taxon>
        <taxon>Sar</taxon>
        <taxon>Alveolata</taxon>
        <taxon>Apicomplexa</taxon>
        <taxon>Conoidasida</taxon>
        <taxon>Coccidia</taxon>
        <taxon>Eucoccidiorida</taxon>
        <taxon>Eimeriorina</taxon>
        <taxon>Cryptosporidiidae</taxon>
        <taxon>Cryptosporidium</taxon>
    </lineage>
</organism>
<dbReference type="OrthoDB" id="342412at2759"/>
<protein>
    <recommendedName>
        <fullName evidence="5">Transmembrane protein</fullName>
    </recommendedName>
</protein>
<feature type="transmembrane region" description="Helical" evidence="1">
    <location>
        <begin position="52"/>
        <end position="74"/>
    </location>
</feature>
<dbReference type="RefSeq" id="XP_002142278.1">
    <property type="nucleotide sequence ID" value="XM_002142242.1"/>
</dbReference>
<dbReference type="EMBL" id="DS989735">
    <property type="protein sequence ID" value="EEA07929.1"/>
    <property type="molecule type" value="Genomic_DNA"/>
</dbReference>
<evidence type="ECO:0008006" key="5">
    <source>
        <dbReference type="Google" id="ProtNLM"/>
    </source>
</evidence>
<keyword evidence="1" id="KW-0812">Transmembrane</keyword>
<gene>
    <name evidence="3" type="ORF">CMU_030050</name>
</gene>
<keyword evidence="4" id="KW-1185">Reference proteome</keyword>
<keyword evidence="1" id="KW-1133">Transmembrane helix</keyword>
<evidence type="ECO:0000256" key="2">
    <source>
        <dbReference type="SAM" id="SignalP"/>
    </source>
</evidence>
<dbReference type="VEuPathDB" id="CryptoDB:CMU_030050"/>
<evidence type="ECO:0000313" key="4">
    <source>
        <dbReference type="Proteomes" id="UP000001460"/>
    </source>
</evidence>
<reference evidence="3" key="1">
    <citation type="submission" date="2008-06" db="EMBL/GenBank/DDBJ databases">
        <authorList>
            <person name="Lorenzi H."/>
            <person name="Inman J."/>
            <person name="Miller J."/>
            <person name="Schobel S."/>
            <person name="Amedeo P."/>
            <person name="Caler E.V."/>
            <person name="da Silva J."/>
        </authorList>
    </citation>
    <scope>NUCLEOTIDE SEQUENCE [LARGE SCALE GENOMIC DNA]</scope>
    <source>
        <strain evidence="3">RN66</strain>
    </source>
</reference>
<proteinExistence type="predicted"/>
<accession>B6AI88</accession>